<accession>A0A9P8FPI2</accession>
<dbReference type="GO" id="GO:0004729">
    <property type="term" value="F:oxygen-dependent protoporphyrinogen oxidase activity"/>
    <property type="evidence" value="ECO:0007669"/>
    <property type="project" value="TreeGrafter"/>
</dbReference>
<proteinExistence type="predicted"/>
<gene>
    <name evidence="2" type="ORF">KCU98_g9225</name>
</gene>
<sequence length="147" mass="15990">MLNRRHGLNRIARAALCRSIAPSGFAATRCYSLPAEPNDVAVLGGGITGLATAHYLAQSNPNRKITIYESSPRLGGWLHTEEVEIDDGHILFEKGPRTLRPAGNGALTARLVNQLGLEDDTIFTLKTAPAATNRYIYYPDHIVRVPA</sequence>
<dbReference type="Gene3D" id="3.50.50.60">
    <property type="entry name" value="FAD/NAD(P)-binding domain"/>
    <property type="match status" value="1"/>
</dbReference>
<feature type="non-terminal residue" evidence="2">
    <location>
        <position position="1"/>
    </location>
</feature>
<dbReference type="PANTHER" id="PTHR42923:SF3">
    <property type="entry name" value="PROTOPORPHYRINOGEN OXIDASE"/>
    <property type="match status" value="1"/>
</dbReference>
<dbReference type="Proteomes" id="UP000729357">
    <property type="component" value="Unassembled WGS sequence"/>
</dbReference>
<reference evidence="2" key="1">
    <citation type="journal article" date="2021" name="J Fungi (Basel)">
        <title>Virulence traits and population genomics of the black yeast Aureobasidium melanogenum.</title>
        <authorList>
            <person name="Cernosa A."/>
            <person name="Sun X."/>
            <person name="Gostincar C."/>
            <person name="Fang C."/>
            <person name="Gunde-Cimerman N."/>
            <person name="Song Z."/>
        </authorList>
    </citation>
    <scope>NUCLEOTIDE SEQUENCE</scope>
    <source>
        <strain evidence="2">EXF-9298</strain>
    </source>
</reference>
<dbReference type="EMBL" id="JAHFXS010001235">
    <property type="protein sequence ID" value="KAG9978736.1"/>
    <property type="molecule type" value="Genomic_DNA"/>
</dbReference>
<dbReference type="PANTHER" id="PTHR42923">
    <property type="entry name" value="PROTOPORPHYRINOGEN OXIDASE"/>
    <property type="match status" value="1"/>
</dbReference>
<dbReference type="SUPFAM" id="SSF51905">
    <property type="entry name" value="FAD/NAD(P)-binding domain"/>
    <property type="match status" value="1"/>
</dbReference>
<dbReference type="InterPro" id="IPR002937">
    <property type="entry name" value="Amino_oxidase"/>
</dbReference>
<evidence type="ECO:0000313" key="3">
    <source>
        <dbReference type="Proteomes" id="UP000729357"/>
    </source>
</evidence>
<dbReference type="InterPro" id="IPR050464">
    <property type="entry name" value="Zeta_carotene_desat/Oxidored"/>
</dbReference>
<dbReference type="GO" id="GO:0005743">
    <property type="term" value="C:mitochondrial inner membrane"/>
    <property type="evidence" value="ECO:0007669"/>
    <property type="project" value="TreeGrafter"/>
</dbReference>
<feature type="domain" description="Amine oxidase" evidence="1">
    <location>
        <begin position="47"/>
        <end position="142"/>
    </location>
</feature>
<organism evidence="2 3">
    <name type="scientific">Aureobasidium melanogenum</name>
    <name type="common">Aureobasidium pullulans var. melanogenum</name>
    <dbReference type="NCBI Taxonomy" id="46634"/>
    <lineage>
        <taxon>Eukaryota</taxon>
        <taxon>Fungi</taxon>
        <taxon>Dikarya</taxon>
        <taxon>Ascomycota</taxon>
        <taxon>Pezizomycotina</taxon>
        <taxon>Dothideomycetes</taxon>
        <taxon>Dothideomycetidae</taxon>
        <taxon>Dothideales</taxon>
        <taxon>Saccotheciaceae</taxon>
        <taxon>Aureobasidium</taxon>
    </lineage>
</organism>
<dbReference type="Pfam" id="PF01593">
    <property type="entry name" value="Amino_oxidase"/>
    <property type="match status" value="1"/>
</dbReference>
<comment type="caution">
    <text evidence="2">The sequence shown here is derived from an EMBL/GenBank/DDBJ whole genome shotgun (WGS) entry which is preliminary data.</text>
</comment>
<keyword evidence="3" id="KW-1185">Reference proteome</keyword>
<protein>
    <submittedName>
        <fullName evidence="2">Protoporphyrinogen oxidase</fullName>
    </submittedName>
</protein>
<name>A0A9P8FPI2_AURME</name>
<dbReference type="PRINTS" id="PR00419">
    <property type="entry name" value="ADXRDTASE"/>
</dbReference>
<dbReference type="AlphaFoldDB" id="A0A9P8FPI2"/>
<evidence type="ECO:0000313" key="2">
    <source>
        <dbReference type="EMBL" id="KAG9978736.1"/>
    </source>
</evidence>
<evidence type="ECO:0000259" key="1">
    <source>
        <dbReference type="Pfam" id="PF01593"/>
    </source>
</evidence>
<dbReference type="InterPro" id="IPR036188">
    <property type="entry name" value="FAD/NAD-bd_sf"/>
</dbReference>
<reference evidence="2" key="2">
    <citation type="submission" date="2021-08" db="EMBL/GenBank/DDBJ databases">
        <authorList>
            <person name="Gostincar C."/>
            <person name="Sun X."/>
            <person name="Song Z."/>
            <person name="Gunde-Cimerman N."/>
        </authorList>
    </citation>
    <scope>NUCLEOTIDE SEQUENCE</scope>
    <source>
        <strain evidence="2">EXF-9298</strain>
    </source>
</reference>